<protein>
    <submittedName>
        <fullName evidence="1">Gluconate kinase</fullName>
    </submittedName>
</protein>
<keyword evidence="1" id="KW-0808">Transferase</keyword>
<dbReference type="AlphaFoldDB" id="A0A5A8F3U9"/>
<dbReference type="InterPro" id="IPR011009">
    <property type="entry name" value="Kinase-like_dom_sf"/>
</dbReference>
<keyword evidence="2" id="KW-1185">Reference proteome</keyword>
<dbReference type="OrthoDB" id="9810277at2"/>
<dbReference type="InterPro" id="IPR052732">
    <property type="entry name" value="Cell-binding_unc_protein"/>
</dbReference>
<sequence length="514" mass="60494">MKDLSPEAIILKELVKPERIEETHISYAMITDEYVYKLKKPVDFGFLDYRLSKSRRRYCILEKELNSRFSKDVYLDVLKIIKFGKEFKLVPHTNTMFAIDYVVKMRRIKDEDFFSTKLKNGEINSEKAYEIGRQIASLFRKIETPIEQAMEHGSYDVVKFNCEENFTQTEKYVGNLIDEKIFDFIKNKTLKFLNDNKSLFDKRVKEGFVKDGHGDLRIDHVYFDGEEIGLLDCIEFNRRFRFNDVVSEIAFLSMELDTKGYYEISDNIVEGFFSVFSDENSRKLLNFYRCYRAYVRAKVTCFLLEEKGEEWDGYEVTKQNLDRLLDAAFVYALNMDGLKNYVFYGIMGSGKTKNSKYFTKKFPFRHINTDVERKLLFGYNPEESVKVDFNKGLYSYENSLKTYGHIAKKVNHLNRIGRAVVIDGSFSKKEYFSLLDEQKLRYYKIMFTAPLEVLKKRLIRREDKVSVSDGRLELLDKQVNSFETGNMADLVVETTGSIEENIKRIVEFILDNEA</sequence>
<name>A0A5A8F3U9_9BACT</name>
<dbReference type="PANTHER" id="PTHR43883">
    <property type="entry name" value="SLR0207 PROTEIN"/>
    <property type="match status" value="1"/>
</dbReference>
<dbReference type="Proteomes" id="UP000322876">
    <property type="component" value="Unassembled WGS sequence"/>
</dbReference>
<dbReference type="RefSeq" id="WP_149266462.1">
    <property type="nucleotide sequence ID" value="NZ_VFJB01000005.1"/>
</dbReference>
<dbReference type="SUPFAM" id="SSF52540">
    <property type="entry name" value="P-loop containing nucleoside triphosphate hydrolases"/>
    <property type="match status" value="1"/>
</dbReference>
<comment type="caution">
    <text evidence="1">The sequence shown here is derived from an EMBL/GenBank/DDBJ whole genome shotgun (WGS) entry which is preliminary data.</text>
</comment>
<evidence type="ECO:0000313" key="1">
    <source>
        <dbReference type="EMBL" id="KAA0258141.1"/>
    </source>
</evidence>
<dbReference type="Gene3D" id="3.40.50.300">
    <property type="entry name" value="P-loop containing nucleotide triphosphate hydrolases"/>
    <property type="match status" value="1"/>
</dbReference>
<dbReference type="PANTHER" id="PTHR43883:SF1">
    <property type="entry name" value="GLUCONOKINASE"/>
    <property type="match status" value="1"/>
</dbReference>
<keyword evidence="1" id="KW-0418">Kinase</keyword>
<dbReference type="EMBL" id="VFJB01000005">
    <property type="protein sequence ID" value="KAA0258141.1"/>
    <property type="molecule type" value="Genomic_DNA"/>
</dbReference>
<dbReference type="GO" id="GO:0016301">
    <property type="term" value="F:kinase activity"/>
    <property type="evidence" value="ECO:0007669"/>
    <property type="project" value="UniProtKB-KW"/>
</dbReference>
<evidence type="ECO:0000313" key="2">
    <source>
        <dbReference type="Proteomes" id="UP000322876"/>
    </source>
</evidence>
<dbReference type="Pfam" id="PF13671">
    <property type="entry name" value="AAA_33"/>
    <property type="match status" value="1"/>
</dbReference>
<reference evidence="1 2" key="1">
    <citation type="submission" date="2019-06" db="EMBL/GenBank/DDBJ databases">
        <title>Genomic insights into carbon and energy metabolism of Deferribacter autotrophicus revealed new metabolic traits in the phylum Deferribacteres.</title>
        <authorList>
            <person name="Slobodkin A.I."/>
            <person name="Slobodkina G.B."/>
            <person name="Allioux M."/>
            <person name="Alain K."/>
            <person name="Jebbar M."/>
            <person name="Shadrin V."/>
            <person name="Kublanov I.V."/>
            <person name="Toshchakov S.V."/>
            <person name="Bonch-Osmolovskaya E.A."/>
        </authorList>
    </citation>
    <scope>NUCLEOTIDE SEQUENCE [LARGE SCALE GENOMIC DNA]</scope>
    <source>
        <strain evidence="1 2">SL50</strain>
    </source>
</reference>
<proteinExistence type="predicted"/>
<accession>A0A5A8F3U9</accession>
<organism evidence="1 2">
    <name type="scientific">Deferribacter autotrophicus</name>
    <dbReference type="NCBI Taxonomy" id="500465"/>
    <lineage>
        <taxon>Bacteria</taxon>
        <taxon>Pseudomonadati</taxon>
        <taxon>Deferribacterota</taxon>
        <taxon>Deferribacteres</taxon>
        <taxon>Deferribacterales</taxon>
        <taxon>Deferribacteraceae</taxon>
        <taxon>Deferribacter</taxon>
    </lineage>
</organism>
<dbReference type="SUPFAM" id="SSF56112">
    <property type="entry name" value="Protein kinase-like (PK-like)"/>
    <property type="match status" value="1"/>
</dbReference>
<gene>
    <name evidence="1" type="ORF">FHQ18_07030</name>
</gene>
<dbReference type="InterPro" id="IPR027417">
    <property type="entry name" value="P-loop_NTPase"/>
</dbReference>